<protein>
    <submittedName>
        <fullName evidence="2">SDR family NAD(P)-dependent oxidoreductase</fullName>
    </submittedName>
</protein>
<evidence type="ECO:0000313" key="3">
    <source>
        <dbReference type="Proteomes" id="UP000281726"/>
    </source>
</evidence>
<dbReference type="PANTHER" id="PTHR43157">
    <property type="entry name" value="PHOSPHATIDYLINOSITOL-GLYCAN BIOSYNTHESIS CLASS F PROTEIN-RELATED"/>
    <property type="match status" value="1"/>
</dbReference>
<sequence length="319" mass="34385">MRSDLTTLSWGIDEVPDLSGKTILITGANTGIGRATATVLARRGASVVLACRDQAKAEAAAAAIDATAPAGSVSVLTVDLASLASVSSAADALLRRHDRLDVLINNAGVMTLVGPPRQTADDFEQHIGINHLGHFALTGRLLPLLLAAPAARVVWVSSLSQRKGAIDFDDLHWRARRYRAFQAYSDSKLANMLTMYQMQHQLDAANASVMSVAAHPGGARTDITRDGPLWMRLLARPETQWCTNWLTHDIASAALPTVRAAVDPDVRGGDVYGPAGWQGLTGPPIRVDLGSRARDETLQRTLWNRSQELTDVTYRLVRT</sequence>
<dbReference type="InterPro" id="IPR036291">
    <property type="entry name" value="NAD(P)-bd_dom_sf"/>
</dbReference>
<name>A0A3A9ZT23_9ACTN</name>
<dbReference type="Gene3D" id="3.40.50.720">
    <property type="entry name" value="NAD(P)-binding Rossmann-like Domain"/>
    <property type="match status" value="1"/>
</dbReference>
<organism evidence="2 3">
    <name type="scientific">Micromonospora endolithica</name>
    <dbReference type="NCBI Taxonomy" id="230091"/>
    <lineage>
        <taxon>Bacteria</taxon>
        <taxon>Bacillati</taxon>
        <taxon>Actinomycetota</taxon>
        <taxon>Actinomycetes</taxon>
        <taxon>Micromonosporales</taxon>
        <taxon>Micromonosporaceae</taxon>
        <taxon>Micromonospora</taxon>
    </lineage>
</organism>
<dbReference type="PANTHER" id="PTHR43157:SF31">
    <property type="entry name" value="PHOSPHATIDYLINOSITOL-GLYCAN BIOSYNTHESIS CLASS F PROTEIN"/>
    <property type="match status" value="1"/>
</dbReference>
<accession>A0A3A9ZT23</accession>
<dbReference type="PRINTS" id="PR00081">
    <property type="entry name" value="GDHRDH"/>
</dbReference>
<comment type="caution">
    <text evidence="2">The sequence shown here is derived from an EMBL/GenBank/DDBJ whole genome shotgun (WGS) entry which is preliminary data.</text>
</comment>
<dbReference type="EMBL" id="RBAK01000001">
    <property type="protein sequence ID" value="RKN50627.1"/>
    <property type="molecule type" value="Genomic_DNA"/>
</dbReference>
<dbReference type="AlphaFoldDB" id="A0A3A9ZT23"/>
<dbReference type="Proteomes" id="UP000281726">
    <property type="component" value="Unassembled WGS sequence"/>
</dbReference>
<evidence type="ECO:0000256" key="1">
    <source>
        <dbReference type="ARBA" id="ARBA00023002"/>
    </source>
</evidence>
<dbReference type="InterPro" id="IPR002347">
    <property type="entry name" value="SDR_fam"/>
</dbReference>
<reference evidence="2 3" key="1">
    <citation type="journal article" date="2004" name="Syst. Appl. Microbiol.">
        <title>Cryptoendolithic actinomycetes from antarctic sandstone rock samples: Micromonospora endolithica sp. nov. and two isolates related to Micromonospora coerulea Jensen 1932.</title>
        <authorList>
            <person name="Hirsch P."/>
            <person name="Mevs U."/>
            <person name="Kroppenstedt R.M."/>
            <person name="Schumann P."/>
            <person name="Stackebrandt E."/>
        </authorList>
    </citation>
    <scope>NUCLEOTIDE SEQUENCE [LARGE SCALE GENOMIC DNA]</scope>
    <source>
        <strain evidence="2 3">JCM 12677</strain>
    </source>
</reference>
<keyword evidence="1" id="KW-0560">Oxidoreductase</keyword>
<dbReference type="OrthoDB" id="4577644at2"/>
<evidence type="ECO:0000313" key="2">
    <source>
        <dbReference type="EMBL" id="RKN50627.1"/>
    </source>
</evidence>
<dbReference type="NCBIfam" id="NF004846">
    <property type="entry name" value="PRK06197.1"/>
    <property type="match status" value="1"/>
</dbReference>
<proteinExistence type="predicted"/>
<dbReference type="SUPFAM" id="SSF51735">
    <property type="entry name" value="NAD(P)-binding Rossmann-fold domains"/>
    <property type="match status" value="1"/>
</dbReference>
<dbReference type="GO" id="GO:0016491">
    <property type="term" value="F:oxidoreductase activity"/>
    <property type="evidence" value="ECO:0007669"/>
    <property type="project" value="UniProtKB-KW"/>
</dbReference>
<keyword evidence="3" id="KW-1185">Reference proteome</keyword>
<dbReference type="RefSeq" id="WP_120724260.1">
    <property type="nucleotide sequence ID" value="NZ_RBAK01000001.1"/>
</dbReference>
<gene>
    <name evidence="2" type="ORF">D7223_02325</name>
</gene>
<dbReference type="Pfam" id="PF00106">
    <property type="entry name" value="adh_short"/>
    <property type="match status" value="1"/>
</dbReference>